<dbReference type="Proteomes" id="UP000707451">
    <property type="component" value="Unassembled WGS sequence"/>
</dbReference>
<proteinExistence type="predicted"/>
<reference evidence="5" key="1">
    <citation type="submission" date="2021-06" db="EMBL/GenBank/DDBJ databases">
        <title>Genome Sequence of Mortierella hyaline Strain SCG-10, a Cold-Adapted, Nitrate-Reducing Fungus Isolated from Soil in Minnesota, USA.</title>
        <authorList>
            <person name="Aldossari N."/>
        </authorList>
    </citation>
    <scope>NUCLEOTIDE SEQUENCE</scope>
    <source>
        <strain evidence="5">SCG-10</strain>
    </source>
</reference>
<evidence type="ECO:0000259" key="4">
    <source>
        <dbReference type="Pfam" id="PF20147"/>
    </source>
</evidence>
<gene>
    <name evidence="5" type="ORF">KI688_005880</name>
</gene>
<organism evidence="5 6">
    <name type="scientific">Linnemannia hyalina</name>
    <dbReference type="NCBI Taxonomy" id="64524"/>
    <lineage>
        <taxon>Eukaryota</taxon>
        <taxon>Fungi</taxon>
        <taxon>Fungi incertae sedis</taxon>
        <taxon>Mucoromycota</taxon>
        <taxon>Mortierellomycotina</taxon>
        <taxon>Mortierellomycetes</taxon>
        <taxon>Mortierellales</taxon>
        <taxon>Mortierellaceae</taxon>
        <taxon>Linnemannia</taxon>
    </lineage>
</organism>
<evidence type="ECO:0000256" key="3">
    <source>
        <dbReference type="ARBA" id="ARBA00022525"/>
    </source>
</evidence>
<accession>A0A9P8BZJ7</accession>
<keyword evidence="6" id="KW-1185">Reference proteome</keyword>
<evidence type="ECO:0000256" key="2">
    <source>
        <dbReference type="ARBA" id="ARBA00004613"/>
    </source>
</evidence>
<dbReference type="EMBL" id="JAHRHY010000002">
    <property type="protein sequence ID" value="KAG9071667.1"/>
    <property type="molecule type" value="Genomic_DNA"/>
</dbReference>
<dbReference type="Pfam" id="PF20147">
    <property type="entry name" value="Crinkler"/>
    <property type="match status" value="1"/>
</dbReference>
<evidence type="ECO:0000313" key="6">
    <source>
        <dbReference type="Proteomes" id="UP000707451"/>
    </source>
</evidence>
<dbReference type="GO" id="GO:0043657">
    <property type="term" value="C:host cell"/>
    <property type="evidence" value="ECO:0007669"/>
    <property type="project" value="UniProtKB-SubCell"/>
</dbReference>
<name>A0A9P8BZJ7_9FUNG</name>
<sequence length="66" mass="7402">MPEEATEFPVDIWSSMTIGHLKDQIWTKNLHTFIGVDAKNLTLWRVVIPAGNLHSAITVDALDDDN</sequence>
<dbReference type="OrthoDB" id="2409492at2759"/>
<dbReference type="GO" id="GO:0005576">
    <property type="term" value="C:extracellular region"/>
    <property type="evidence" value="ECO:0007669"/>
    <property type="project" value="UniProtKB-SubCell"/>
</dbReference>
<dbReference type="InterPro" id="IPR045379">
    <property type="entry name" value="Crinkler_N"/>
</dbReference>
<evidence type="ECO:0000313" key="5">
    <source>
        <dbReference type="EMBL" id="KAG9071667.1"/>
    </source>
</evidence>
<dbReference type="AlphaFoldDB" id="A0A9P8BZJ7"/>
<feature type="domain" description="Crinkler effector protein N-terminal" evidence="4">
    <location>
        <begin position="5"/>
        <end position="52"/>
    </location>
</feature>
<comment type="subcellular location">
    <subcellularLocation>
        <location evidence="1">Host cell</location>
    </subcellularLocation>
    <subcellularLocation>
        <location evidence="2">Secreted</location>
    </subcellularLocation>
</comment>
<protein>
    <recommendedName>
        <fullName evidence="4">Crinkler effector protein N-terminal domain-containing protein</fullName>
    </recommendedName>
</protein>
<evidence type="ECO:0000256" key="1">
    <source>
        <dbReference type="ARBA" id="ARBA00004340"/>
    </source>
</evidence>
<comment type="caution">
    <text evidence="5">The sequence shown here is derived from an EMBL/GenBank/DDBJ whole genome shotgun (WGS) entry which is preliminary data.</text>
</comment>
<keyword evidence="3" id="KW-0964">Secreted</keyword>